<sequence length="133" mass="15044">MSTTPYASSHLAQFIDRRIEELHHKTQADIAREAGFRNANFITMLKMGNAKLALDRVPALAKALEADPSFVMRLAVEQSFGPEMLKLLSELLGENLTENEKEWIKIIRDSSAKTDPAPARTIRRVLKLFLHET</sequence>
<organism evidence="1 2">
    <name type="scientific">Paragemmobacter straminiformis</name>
    <dbReference type="NCBI Taxonomy" id="2045119"/>
    <lineage>
        <taxon>Bacteria</taxon>
        <taxon>Pseudomonadati</taxon>
        <taxon>Pseudomonadota</taxon>
        <taxon>Alphaproteobacteria</taxon>
        <taxon>Rhodobacterales</taxon>
        <taxon>Paracoccaceae</taxon>
        <taxon>Paragemmobacter</taxon>
    </lineage>
</organism>
<gene>
    <name evidence="1" type="ORF">H7F16_03230</name>
</gene>
<accession>A0A842I514</accession>
<proteinExistence type="predicted"/>
<reference evidence="1 2" key="1">
    <citation type="journal article" date="2017" name="Int. J. Syst. Evol. Microbiol.">
        <title>Gemmobacter straminiformis sp. nov., isolated from an artificial fountain.</title>
        <authorList>
            <person name="Kang J.Y."/>
            <person name="Kim M.J."/>
            <person name="Chun J."/>
            <person name="Son K.P."/>
            <person name="Jahng K.Y."/>
        </authorList>
    </citation>
    <scope>NUCLEOTIDE SEQUENCE [LARGE SCALE GENOMIC DNA]</scope>
    <source>
        <strain evidence="1 2">CAM-8</strain>
    </source>
</reference>
<comment type="caution">
    <text evidence="1">The sequence shown here is derived from an EMBL/GenBank/DDBJ whole genome shotgun (WGS) entry which is preliminary data.</text>
</comment>
<name>A0A842I514_9RHOB</name>
<protein>
    <submittedName>
        <fullName evidence="1">XRE family transcriptional regulator</fullName>
    </submittedName>
</protein>
<keyword evidence="2" id="KW-1185">Reference proteome</keyword>
<evidence type="ECO:0000313" key="2">
    <source>
        <dbReference type="Proteomes" id="UP000555411"/>
    </source>
</evidence>
<dbReference type="AlphaFoldDB" id="A0A842I514"/>
<dbReference type="EMBL" id="JACLQD010000001">
    <property type="protein sequence ID" value="MBC2834503.1"/>
    <property type="molecule type" value="Genomic_DNA"/>
</dbReference>
<dbReference type="Proteomes" id="UP000555411">
    <property type="component" value="Unassembled WGS sequence"/>
</dbReference>
<dbReference type="RefSeq" id="WP_185796100.1">
    <property type="nucleotide sequence ID" value="NZ_JACLQD010000001.1"/>
</dbReference>
<evidence type="ECO:0000313" key="1">
    <source>
        <dbReference type="EMBL" id="MBC2834503.1"/>
    </source>
</evidence>